<gene>
    <name evidence="1" type="ORF">A2311_05670</name>
</gene>
<dbReference type="STRING" id="1802583.A2311_05670"/>
<protein>
    <recommendedName>
        <fullName evidence="3">Nucleoid-associated protein, YbaB/EbfC family</fullName>
    </recommendedName>
</protein>
<evidence type="ECO:0000313" key="1">
    <source>
        <dbReference type="EMBL" id="OGC33985.1"/>
    </source>
</evidence>
<dbReference type="GO" id="GO:0003677">
    <property type="term" value="F:DNA binding"/>
    <property type="evidence" value="ECO:0007669"/>
    <property type="project" value="InterPro"/>
</dbReference>
<name>A0A1F4TMN9_UNCSA</name>
<sequence>MIFGNIGKMGEMLKQAKLIKDAMCKIKCEGEAHGLKVFVNGEMDIIDVQIPANAEASKLAGNFREAANKALHKAKQEAAKLMQGMGGLGLPGM</sequence>
<dbReference type="Pfam" id="PF02575">
    <property type="entry name" value="YbaB_DNA_bd"/>
    <property type="match status" value="1"/>
</dbReference>
<dbReference type="Proteomes" id="UP000178951">
    <property type="component" value="Unassembled WGS sequence"/>
</dbReference>
<comment type="caution">
    <text evidence="1">The sequence shown here is derived from an EMBL/GenBank/DDBJ whole genome shotgun (WGS) entry which is preliminary data.</text>
</comment>
<evidence type="ECO:0008006" key="3">
    <source>
        <dbReference type="Google" id="ProtNLM"/>
    </source>
</evidence>
<proteinExistence type="predicted"/>
<evidence type="ECO:0000313" key="2">
    <source>
        <dbReference type="Proteomes" id="UP000178951"/>
    </source>
</evidence>
<dbReference type="InterPro" id="IPR036894">
    <property type="entry name" value="YbaB-like_sf"/>
</dbReference>
<dbReference type="AlphaFoldDB" id="A0A1F4TMN9"/>
<reference evidence="1 2" key="1">
    <citation type="journal article" date="2016" name="Nat. Commun.">
        <title>Thousands of microbial genomes shed light on interconnected biogeochemical processes in an aquifer system.</title>
        <authorList>
            <person name="Anantharaman K."/>
            <person name="Brown C.T."/>
            <person name="Hug L.A."/>
            <person name="Sharon I."/>
            <person name="Castelle C.J."/>
            <person name="Probst A.J."/>
            <person name="Thomas B.C."/>
            <person name="Singh A."/>
            <person name="Wilkins M.J."/>
            <person name="Karaoz U."/>
            <person name="Brodie E.L."/>
            <person name="Williams K.H."/>
            <person name="Hubbard S.S."/>
            <person name="Banfield J.F."/>
        </authorList>
    </citation>
    <scope>NUCLEOTIDE SEQUENCE [LARGE SCALE GENOMIC DNA]</scope>
</reference>
<organism evidence="1 2">
    <name type="scientific">candidate division WOR-1 bacterium RIFOXYB2_FULL_48_7</name>
    <dbReference type="NCBI Taxonomy" id="1802583"/>
    <lineage>
        <taxon>Bacteria</taxon>
        <taxon>Bacillati</taxon>
        <taxon>Saganbacteria</taxon>
    </lineage>
</organism>
<dbReference type="SUPFAM" id="SSF82607">
    <property type="entry name" value="YbaB-like"/>
    <property type="match status" value="1"/>
</dbReference>
<dbReference type="InterPro" id="IPR004401">
    <property type="entry name" value="YbaB/EbfC"/>
</dbReference>
<dbReference type="EMBL" id="MEUF01000051">
    <property type="protein sequence ID" value="OGC33985.1"/>
    <property type="molecule type" value="Genomic_DNA"/>
</dbReference>
<accession>A0A1F4TMN9</accession>
<dbReference type="Gene3D" id="3.30.1310.10">
    <property type="entry name" value="Nucleoid-associated protein YbaB-like domain"/>
    <property type="match status" value="1"/>
</dbReference>